<accession>I3SND7</accession>
<sequence length="51" mass="5971">MTVKKCKISLSFVTLTSSHIQVIELYNCTLFSFRYQSTNRIIKIYSFSCKV</sequence>
<evidence type="ECO:0000313" key="1">
    <source>
        <dbReference type="EMBL" id="AFK41779.1"/>
    </source>
</evidence>
<name>I3SND7_MEDTR</name>
<proteinExistence type="evidence at transcript level"/>
<dbReference type="AlphaFoldDB" id="I3SND7"/>
<dbReference type="EMBL" id="BT141985">
    <property type="protein sequence ID" value="AFK41779.1"/>
    <property type="molecule type" value="mRNA"/>
</dbReference>
<reference evidence="1" key="1">
    <citation type="submission" date="2012-05" db="EMBL/GenBank/DDBJ databases">
        <authorList>
            <person name="Krishnakumar V."/>
            <person name="Cheung F."/>
            <person name="Xiao Y."/>
            <person name="Chan A."/>
            <person name="Moskal W.A."/>
            <person name="Town C.D."/>
        </authorList>
    </citation>
    <scope>NUCLEOTIDE SEQUENCE</scope>
</reference>
<organism evidence="1">
    <name type="scientific">Medicago truncatula</name>
    <name type="common">Barrel medic</name>
    <name type="synonym">Medicago tribuloides</name>
    <dbReference type="NCBI Taxonomy" id="3880"/>
    <lineage>
        <taxon>Eukaryota</taxon>
        <taxon>Viridiplantae</taxon>
        <taxon>Streptophyta</taxon>
        <taxon>Embryophyta</taxon>
        <taxon>Tracheophyta</taxon>
        <taxon>Spermatophyta</taxon>
        <taxon>Magnoliopsida</taxon>
        <taxon>eudicotyledons</taxon>
        <taxon>Gunneridae</taxon>
        <taxon>Pentapetalae</taxon>
        <taxon>rosids</taxon>
        <taxon>fabids</taxon>
        <taxon>Fabales</taxon>
        <taxon>Fabaceae</taxon>
        <taxon>Papilionoideae</taxon>
        <taxon>50 kb inversion clade</taxon>
        <taxon>NPAAA clade</taxon>
        <taxon>Hologalegina</taxon>
        <taxon>IRL clade</taxon>
        <taxon>Trifolieae</taxon>
        <taxon>Medicago</taxon>
    </lineage>
</organism>
<protein>
    <submittedName>
        <fullName evidence="1">Uncharacterized protein</fullName>
    </submittedName>
</protein>